<evidence type="ECO:0000313" key="3">
    <source>
        <dbReference type="Proteomes" id="UP000011096"/>
    </source>
</evidence>
<evidence type="ECO:0000256" key="1">
    <source>
        <dbReference type="SAM" id="SignalP"/>
    </source>
</evidence>
<dbReference type="GeneID" id="90980710"/>
<dbReference type="InParanoid" id="A0A7J6IE77"/>
<feature type="signal peptide" evidence="1">
    <location>
        <begin position="1"/>
        <end position="21"/>
    </location>
</feature>
<comment type="caution">
    <text evidence="2">The sequence shown here is derived from an EMBL/GenBank/DDBJ whole genome shotgun (WGS) entry which is preliminary data.</text>
</comment>
<accession>A0A7J6IE77</accession>
<name>A0A7J6IE77_COLFN</name>
<gene>
    <name evidence="2" type="ORF">CGGC5_v017169</name>
</gene>
<feature type="chain" id="PRO_5029661872" description="Secreted protein" evidence="1">
    <location>
        <begin position="22"/>
        <end position="85"/>
    </location>
</feature>
<keyword evidence="3" id="KW-1185">Reference proteome</keyword>
<organism evidence="2 3">
    <name type="scientific">Colletotrichum fructicola (strain Nara gc5)</name>
    <name type="common">Anthracnose fungus</name>
    <name type="synonym">Colletotrichum gloeosporioides (strain Nara gc5)</name>
    <dbReference type="NCBI Taxonomy" id="1213859"/>
    <lineage>
        <taxon>Eukaryota</taxon>
        <taxon>Fungi</taxon>
        <taxon>Dikarya</taxon>
        <taxon>Ascomycota</taxon>
        <taxon>Pezizomycotina</taxon>
        <taxon>Sordariomycetes</taxon>
        <taxon>Hypocreomycetidae</taxon>
        <taxon>Glomerellales</taxon>
        <taxon>Glomerellaceae</taxon>
        <taxon>Colletotrichum</taxon>
        <taxon>Colletotrichum gloeosporioides species complex</taxon>
    </lineage>
</organism>
<evidence type="ECO:0000313" key="2">
    <source>
        <dbReference type="EMBL" id="KAF4474163.1"/>
    </source>
</evidence>
<proteinExistence type="predicted"/>
<reference evidence="2 3" key="2">
    <citation type="submission" date="2020-04" db="EMBL/GenBank/DDBJ databases">
        <title>Genome sequencing and assembly of multiple isolates from the Colletotrichum gloeosporioides species complex.</title>
        <authorList>
            <person name="Gan P."/>
            <person name="Shirasu K."/>
        </authorList>
    </citation>
    <scope>NUCLEOTIDE SEQUENCE [LARGE SCALE GENOMIC DNA]</scope>
    <source>
        <strain evidence="2 3">Nara gc5</strain>
    </source>
</reference>
<keyword evidence="1" id="KW-0732">Signal</keyword>
<protein>
    <recommendedName>
        <fullName evidence="4">Secreted protein</fullName>
    </recommendedName>
</protein>
<dbReference type="EMBL" id="ANPB02000011">
    <property type="protein sequence ID" value="KAF4474163.1"/>
    <property type="molecule type" value="Genomic_DNA"/>
</dbReference>
<reference evidence="2 3" key="1">
    <citation type="submission" date="2012-08" db="EMBL/GenBank/DDBJ databases">
        <authorList>
            <person name="Gan P.H.P."/>
            <person name="Ikeda K."/>
            <person name="Irieda H."/>
            <person name="Narusaka M."/>
            <person name="O'Connell R.J."/>
            <person name="Narusaka Y."/>
            <person name="Takano Y."/>
            <person name="Kubo Y."/>
            <person name="Shirasu K."/>
        </authorList>
    </citation>
    <scope>NUCLEOTIDE SEQUENCE [LARGE SCALE GENOMIC DNA]</scope>
    <source>
        <strain evidence="2 3">Nara gc5</strain>
    </source>
</reference>
<dbReference type="RefSeq" id="XP_066006890.1">
    <property type="nucleotide sequence ID" value="XM_066153797.1"/>
</dbReference>
<evidence type="ECO:0008006" key="4">
    <source>
        <dbReference type="Google" id="ProtNLM"/>
    </source>
</evidence>
<sequence>MKLKSLPPPALVCLLASVYQATGPFAFNSNCSKSQRPGDCTLSSFACPPDLSNSVGPVRKKTALMAIQTCRQPFVFSFIPTPDPE</sequence>
<dbReference type="Proteomes" id="UP000011096">
    <property type="component" value="Unassembled WGS sequence"/>
</dbReference>
<dbReference type="AlphaFoldDB" id="A0A7J6IE77"/>